<reference evidence="2" key="2">
    <citation type="journal article" date="2023" name="IMA Fungus">
        <title>Comparative genomic study of the Penicillium genus elucidates a diverse pangenome and 15 lateral gene transfer events.</title>
        <authorList>
            <person name="Petersen C."/>
            <person name="Sorensen T."/>
            <person name="Nielsen M.R."/>
            <person name="Sondergaard T.E."/>
            <person name="Sorensen J.L."/>
            <person name="Fitzpatrick D.A."/>
            <person name="Frisvad J.C."/>
            <person name="Nielsen K.L."/>
        </authorList>
    </citation>
    <scope>NUCLEOTIDE SEQUENCE</scope>
    <source>
        <strain evidence="2">IBT 16125</strain>
    </source>
</reference>
<evidence type="ECO:0000313" key="2">
    <source>
        <dbReference type="EMBL" id="KAJ5444428.1"/>
    </source>
</evidence>
<protein>
    <submittedName>
        <fullName evidence="2">Uncharacterized protein</fullName>
    </submittedName>
</protein>
<sequence length="386" mass="43355">MARRKLATMRGPYGSDCQGIGSGDEQASPRKKLYIKDTCESSSEKNKPDEADSCEKSGTRHTCNPGDQLLDDFEQDDFLPLALERVFETPGKSPLDDSEDETDEYWEAEILELIESLQSSQLTVDDTGSRYRETSIGLASAEHRVLSSKAAATSYSEYQTEYGSTDSALHAESAPLNSSASLDPDRTRRIRNFRNRMFRVIEFLQQEARSTTLQQLLRERTWINLAFWLPLRRSIARAIFQIFVAAIPESTMAILGHDHITSTHLLSLPLVDAECSEKVGVYIDCATQHDSSRPLGVAATVPPITALYTGSSTDDLKVRVDHQKGDLANLNSHNGRYYHRQIVQQYGLQPSFRRIALFPEELPEADLKWRRFTCVEPATDTDGGWV</sequence>
<dbReference type="AlphaFoldDB" id="A0AAD6C542"/>
<name>A0AAD6C542_9EURO</name>
<proteinExistence type="predicted"/>
<evidence type="ECO:0000256" key="1">
    <source>
        <dbReference type="SAM" id="MobiDB-lite"/>
    </source>
</evidence>
<comment type="caution">
    <text evidence="2">The sequence shown here is derived from an EMBL/GenBank/DDBJ whole genome shotgun (WGS) entry which is preliminary data.</text>
</comment>
<feature type="compositionally biased region" description="Basic and acidic residues" evidence="1">
    <location>
        <begin position="34"/>
        <end position="58"/>
    </location>
</feature>
<reference evidence="2" key="1">
    <citation type="submission" date="2022-12" db="EMBL/GenBank/DDBJ databases">
        <authorList>
            <person name="Petersen C."/>
        </authorList>
    </citation>
    <scope>NUCLEOTIDE SEQUENCE</scope>
    <source>
        <strain evidence="2">IBT 16125</strain>
    </source>
</reference>
<organism evidence="2 3">
    <name type="scientific">Penicillium daleae</name>
    <dbReference type="NCBI Taxonomy" id="63821"/>
    <lineage>
        <taxon>Eukaryota</taxon>
        <taxon>Fungi</taxon>
        <taxon>Dikarya</taxon>
        <taxon>Ascomycota</taxon>
        <taxon>Pezizomycotina</taxon>
        <taxon>Eurotiomycetes</taxon>
        <taxon>Eurotiomycetidae</taxon>
        <taxon>Eurotiales</taxon>
        <taxon>Aspergillaceae</taxon>
        <taxon>Penicillium</taxon>
    </lineage>
</organism>
<dbReference type="Proteomes" id="UP001213681">
    <property type="component" value="Unassembled WGS sequence"/>
</dbReference>
<dbReference type="EMBL" id="JAPVEA010000007">
    <property type="protein sequence ID" value="KAJ5444428.1"/>
    <property type="molecule type" value="Genomic_DNA"/>
</dbReference>
<dbReference type="RefSeq" id="XP_056764508.1">
    <property type="nucleotide sequence ID" value="XM_056911682.1"/>
</dbReference>
<feature type="region of interest" description="Disordered" evidence="1">
    <location>
        <begin position="1"/>
        <end position="68"/>
    </location>
</feature>
<gene>
    <name evidence="2" type="ORF">N7458_008300</name>
</gene>
<accession>A0AAD6C542</accession>
<keyword evidence="3" id="KW-1185">Reference proteome</keyword>
<dbReference type="GeneID" id="81601925"/>
<evidence type="ECO:0000313" key="3">
    <source>
        <dbReference type="Proteomes" id="UP001213681"/>
    </source>
</evidence>